<keyword evidence="11 13" id="KW-0413">Isomerase</keyword>
<protein>
    <recommendedName>
        <fullName evidence="5 13">Glucose-6-phosphate isomerase</fullName>
        <ecNumber evidence="5 13">5.3.1.9</ecNumber>
    </recommendedName>
</protein>
<dbReference type="InterPro" id="IPR016758">
    <property type="entry name" value="G6P_isomerase_archaea/bacteria"/>
</dbReference>
<keyword evidence="6 13" id="KW-0312">Gluconeogenesis</keyword>
<evidence type="ECO:0000256" key="9">
    <source>
        <dbReference type="ARBA" id="ARBA00023004"/>
    </source>
</evidence>
<comment type="catalytic activity">
    <reaction evidence="12 13">
        <text>alpha-D-glucose 6-phosphate = beta-D-fructose 6-phosphate</text>
        <dbReference type="Rhea" id="RHEA:11816"/>
        <dbReference type="ChEBI" id="CHEBI:57634"/>
        <dbReference type="ChEBI" id="CHEBI:58225"/>
        <dbReference type="EC" id="5.3.1.9"/>
    </reaction>
</comment>
<dbReference type="CDD" id="cd02218">
    <property type="entry name" value="cupin_PGI"/>
    <property type="match status" value="1"/>
</dbReference>
<keyword evidence="16" id="KW-1185">Reference proteome</keyword>
<proteinExistence type="inferred from homology"/>
<evidence type="ECO:0000256" key="13">
    <source>
        <dbReference type="PIRNR" id="PIRNR019325"/>
    </source>
</evidence>
<evidence type="ECO:0000256" key="8">
    <source>
        <dbReference type="ARBA" id="ARBA00022723"/>
    </source>
</evidence>
<evidence type="ECO:0000313" key="15">
    <source>
        <dbReference type="EMBL" id="RIX98198.1"/>
    </source>
</evidence>
<dbReference type="InterPro" id="IPR011051">
    <property type="entry name" value="RmlC_Cupin_sf"/>
</dbReference>
<comment type="pathway">
    <text evidence="2">Carbohydrate degradation; glycolysis; D-glyceraldehyde 3-phosphate and glycerone phosphate from D-glucose: step 2/4.</text>
</comment>
<evidence type="ECO:0000256" key="12">
    <source>
        <dbReference type="ARBA" id="ARBA00029321"/>
    </source>
</evidence>
<dbReference type="Pfam" id="PF06560">
    <property type="entry name" value="GPI"/>
    <property type="match status" value="1"/>
</dbReference>
<dbReference type="PIRSF" id="PIRSF019325">
    <property type="entry name" value="Glucose-6-phosphate_isomerase"/>
    <property type="match status" value="1"/>
</dbReference>
<dbReference type="GO" id="GO:0005506">
    <property type="term" value="F:iron ion binding"/>
    <property type="evidence" value="ECO:0007669"/>
    <property type="project" value="UniProtKB-UniRule"/>
</dbReference>
<dbReference type="SUPFAM" id="SSF51182">
    <property type="entry name" value="RmlC-like cupins"/>
    <property type="match status" value="1"/>
</dbReference>
<sequence>MTLREPGIFTVDTVAGELSGAGTRYRKTLGDLEGLYEDKAAFDHLRAQRGADAVMYEVTDHKPSSDAGDMIIGVTRMIPGKVGREYFLTRGHIHAKADRPEMYYGEAGHGLMLLESPEGEVRVIEMRPRTVCYVPPFWIHRSVNVGAQDLVMTFAYPADSGQDYDIIAKAGGMRQRIVDDGAGGWTAIDNASWRPRPAALIEALYGQAA</sequence>
<keyword evidence="10 13" id="KW-0324">Glycolysis</keyword>
<dbReference type="AlphaFoldDB" id="A0A3A1WF43"/>
<comment type="subunit">
    <text evidence="4 13">Homodimer.</text>
</comment>
<accession>A0A3A1WF43</accession>
<keyword evidence="9" id="KW-0408">Iron</keyword>
<evidence type="ECO:0000256" key="3">
    <source>
        <dbReference type="ARBA" id="ARBA00006542"/>
    </source>
</evidence>
<evidence type="ECO:0000256" key="6">
    <source>
        <dbReference type="ARBA" id="ARBA00022432"/>
    </source>
</evidence>
<dbReference type="RefSeq" id="WP_119541390.1">
    <property type="nucleotide sequence ID" value="NZ_QYRN01000011.1"/>
</dbReference>
<dbReference type="GO" id="GO:0004347">
    <property type="term" value="F:glucose-6-phosphate isomerase activity"/>
    <property type="evidence" value="ECO:0007669"/>
    <property type="project" value="UniProtKB-UniRule"/>
</dbReference>
<dbReference type="EMBL" id="QYRN01000011">
    <property type="protein sequence ID" value="RIX98198.1"/>
    <property type="molecule type" value="Genomic_DNA"/>
</dbReference>
<dbReference type="EC" id="5.3.1.9" evidence="5 13"/>
<evidence type="ECO:0000256" key="2">
    <source>
        <dbReference type="ARBA" id="ARBA00004926"/>
    </source>
</evidence>
<dbReference type="UniPathway" id="UPA00109">
    <property type="reaction ID" value="UER00181"/>
</dbReference>
<dbReference type="OrthoDB" id="5592106at2"/>
<gene>
    <name evidence="15" type="ORF">D3218_17610</name>
</gene>
<dbReference type="GO" id="GO:0005737">
    <property type="term" value="C:cytoplasm"/>
    <property type="evidence" value="ECO:0007669"/>
    <property type="project" value="UniProtKB-SubCell"/>
</dbReference>
<evidence type="ECO:0000256" key="1">
    <source>
        <dbReference type="ARBA" id="ARBA00004496"/>
    </source>
</evidence>
<evidence type="ECO:0000256" key="10">
    <source>
        <dbReference type="ARBA" id="ARBA00023152"/>
    </source>
</evidence>
<comment type="subcellular location">
    <subcellularLocation>
        <location evidence="1 13">Cytoplasm</location>
    </subcellularLocation>
</comment>
<dbReference type="Gene3D" id="2.60.120.10">
    <property type="entry name" value="Jelly Rolls"/>
    <property type="match status" value="1"/>
</dbReference>
<name>A0A3A1WF43_9HYPH</name>
<organism evidence="15 16">
    <name type="scientific">Aureimonas flava</name>
    <dbReference type="NCBI Taxonomy" id="2320271"/>
    <lineage>
        <taxon>Bacteria</taxon>
        <taxon>Pseudomonadati</taxon>
        <taxon>Pseudomonadota</taxon>
        <taxon>Alphaproteobacteria</taxon>
        <taxon>Hyphomicrobiales</taxon>
        <taxon>Aurantimonadaceae</taxon>
        <taxon>Aureimonas</taxon>
    </lineage>
</organism>
<reference evidence="16" key="1">
    <citation type="submission" date="2018-09" db="EMBL/GenBank/DDBJ databases">
        <authorList>
            <person name="Tuo L."/>
        </authorList>
    </citation>
    <scope>NUCLEOTIDE SEQUENCE [LARGE SCALE GENOMIC DNA]</scope>
    <source>
        <strain evidence="16">M2BS4Y-1</strain>
    </source>
</reference>
<dbReference type="InterPro" id="IPR010551">
    <property type="entry name" value="G6P_isomerase_prok"/>
</dbReference>
<evidence type="ECO:0000256" key="7">
    <source>
        <dbReference type="ARBA" id="ARBA00022490"/>
    </source>
</evidence>
<dbReference type="GO" id="GO:0006094">
    <property type="term" value="P:gluconeogenesis"/>
    <property type="evidence" value="ECO:0007669"/>
    <property type="project" value="UniProtKB-UniRule"/>
</dbReference>
<evidence type="ECO:0000313" key="16">
    <source>
        <dbReference type="Proteomes" id="UP000265750"/>
    </source>
</evidence>
<dbReference type="Proteomes" id="UP000265750">
    <property type="component" value="Unassembled WGS sequence"/>
</dbReference>
<evidence type="ECO:0000256" key="5">
    <source>
        <dbReference type="ARBA" id="ARBA00011952"/>
    </source>
</evidence>
<comment type="caution">
    <text evidence="15">The sequence shown here is derived from an EMBL/GenBank/DDBJ whole genome shotgun (WGS) entry which is preliminary data.</text>
</comment>
<dbReference type="GO" id="GO:0006096">
    <property type="term" value="P:glycolytic process"/>
    <property type="evidence" value="ECO:0007669"/>
    <property type="project" value="UniProtKB-UniRule"/>
</dbReference>
<dbReference type="InterPro" id="IPR014710">
    <property type="entry name" value="RmlC-like_jellyroll"/>
</dbReference>
<feature type="domain" description="Glucose-6-phosphate isomerase prokaryote" evidence="14">
    <location>
        <begin position="27"/>
        <end position="194"/>
    </location>
</feature>
<evidence type="ECO:0000256" key="4">
    <source>
        <dbReference type="ARBA" id="ARBA00011738"/>
    </source>
</evidence>
<comment type="similarity">
    <text evidence="3 13">Belongs to the archaeal-type GPI family.</text>
</comment>
<keyword evidence="7 13" id="KW-0963">Cytoplasm</keyword>
<keyword evidence="8" id="KW-0479">Metal-binding</keyword>
<evidence type="ECO:0000256" key="11">
    <source>
        <dbReference type="ARBA" id="ARBA00023235"/>
    </source>
</evidence>
<evidence type="ECO:0000259" key="14">
    <source>
        <dbReference type="Pfam" id="PF06560"/>
    </source>
</evidence>